<keyword evidence="2" id="KW-1185">Reference proteome</keyword>
<reference evidence="1 2" key="1">
    <citation type="submission" date="2016-10" db="EMBL/GenBank/DDBJ databases">
        <authorList>
            <person name="Varghese N."/>
            <person name="Submissions S."/>
        </authorList>
    </citation>
    <scope>NUCLEOTIDE SEQUENCE [LARGE SCALE GENOMIC DNA]</scope>
    <source>
        <strain evidence="1 2">IBRC-M10081</strain>
    </source>
</reference>
<proteinExistence type="predicted"/>
<dbReference type="RefSeq" id="WP_281242133.1">
    <property type="nucleotide sequence ID" value="NZ_FOIT01000001.1"/>
</dbReference>
<evidence type="ECO:0000313" key="1">
    <source>
        <dbReference type="EMBL" id="SEV88352.1"/>
    </source>
</evidence>
<dbReference type="Proteomes" id="UP000243605">
    <property type="component" value="Unassembled WGS sequence"/>
</dbReference>
<organism evidence="1 2">
    <name type="scientific">Aliicoccus persicus</name>
    <dbReference type="NCBI Taxonomy" id="930138"/>
    <lineage>
        <taxon>Bacteria</taxon>
        <taxon>Bacillati</taxon>
        <taxon>Bacillota</taxon>
        <taxon>Bacilli</taxon>
        <taxon>Bacillales</taxon>
        <taxon>Staphylococcaceae</taxon>
        <taxon>Aliicoccus</taxon>
    </lineage>
</organism>
<sequence length="41" mass="4726">MRQAFTEEEAVDYLYRFIVEGNRNVSRFSGKPADDGGWISN</sequence>
<evidence type="ECO:0000313" key="2">
    <source>
        <dbReference type="Proteomes" id="UP000243605"/>
    </source>
</evidence>
<accession>A0A662Z1V4</accession>
<dbReference type="AlphaFoldDB" id="A0A662Z1V4"/>
<gene>
    <name evidence="1" type="ORF">SAMN05192557_0715</name>
</gene>
<dbReference type="EMBL" id="FOIT01000001">
    <property type="protein sequence ID" value="SEV88352.1"/>
    <property type="molecule type" value="Genomic_DNA"/>
</dbReference>
<name>A0A662Z1V4_9STAP</name>
<protein>
    <submittedName>
        <fullName evidence="1">DNA-3-methyladenine glycosylase</fullName>
    </submittedName>
</protein>